<organism evidence="2 3">
    <name type="scientific">Cerasibacillus terrae</name>
    <dbReference type="NCBI Taxonomy" id="2498845"/>
    <lineage>
        <taxon>Bacteria</taxon>
        <taxon>Bacillati</taxon>
        <taxon>Bacillota</taxon>
        <taxon>Bacilli</taxon>
        <taxon>Bacillales</taxon>
        <taxon>Bacillaceae</taxon>
        <taxon>Cerasibacillus</taxon>
    </lineage>
</organism>
<dbReference type="Pfam" id="PF13302">
    <property type="entry name" value="Acetyltransf_3"/>
    <property type="match status" value="1"/>
</dbReference>
<accession>A0A5C8NXR7</accession>
<dbReference type="PANTHER" id="PTHR43792">
    <property type="entry name" value="GNAT FAMILY, PUTATIVE (AFU_ORTHOLOGUE AFUA_3G00765)-RELATED-RELATED"/>
    <property type="match status" value="1"/>
</dbReference>
<keyword evidence="3" id="KW-1185">Reference proteome</keyword>
<dbReference type="OrthoDB" id="9785602at2"/>
<comment type="caution">
    <text evidence="2">The sequence shown here is derived from an EMBL/GenBank/DDBJ whole genome shotgun (WGS) entry which is preliminary data.</text>
</comment>
<proteinExistence type="predicted"/>
<keyword evidence="2" id="KW-0808">Transferase</keyword>
<evidence type="ECO:0000313" key="2">
    <source>
        <dbReference type="EMBL" id="TXL65763.1"/>
    </source>
</evidence>
<dbReference type="InterPro" id="IPR051531">
    <property type="entry name" value="N-acetyltransferase"/>
</dbReference>
<dbReference type="AlphaFoldDB" id="A0A5C8NXR7"/>
<evidence type="ECO:0000313" key="3">
    <source>
        <dbReference type="Proteomes" id="UP000321574"/>
    </source>
</evidence>
<dbReference type="CDD" id="cd04301">
    <property type="entry name" value="NAT_SF"/>
    <property type="match status" value="1"/>
</dbReference>
<dbReference type="PANTHER" id="PTHR43792:SF9">
    <property type="entry name" value="RIBOSOMAL-PROTEIN-ALANINE ACETYLTRANSFERASE"/>
    <property type="match status" value="1"/>
</dbReference>
<dbReference type="RefSeq" id="WP_147666433.1">
    <property type="nucleotide sequence ID" value="NZ_VDUW01000003.1"/>
</dbReference>
<dbReference type="EMBL" id="VDUW01000003">
    <property type="protein sequence ID" value="TXL65763.1"/>
    <property type="molecule type" value="Genomic_DNA"/>
</dbReference>
<name>A0A5C8NXR7_9BACI</name>
<dbReference type="InterPro" id="IPR016181">
    <property type="entry name" value="Acyl_CoA_acyltransferase"/>
</dbReference>
<dbReference type="GO" id="GO:0008999">
    <property type="term" value="F:protein-N-terminal-alanine acetyltransferase activity"/>
    <property type="evidence" value="ECO:0007669"/>
    <property type="project" value="TreeGrafter"/>
</dbReference>
<dbReference type="SUPFAM" id="SSF55729">
    <property type="entry name" value="Acyl-CoA N-acyltransferases (Nat)"/>
    <property type="match status" value="1"/>
</dbReference>
<dbReference type="PROSITE" id="PS51186">
    <property type="entry name" value="GNAT"/>
    <property type="match status" value="1"/>
</dbReference>
<dbReference type="Proteomes" id="UP000321574">
    <property type="component" value="Unassembled WGS sequence"/>
</dbReference>
<evidence type="ECO:0000259" key="1">
    <source>
        <dbReference type="PROSITE" id="PS51186"/>
    </source>
</evidence>
<protein>
    <submittedName>
        <fullName evidence="2">GNAT family N-acetyltransferase</fullName>
    </submittedName>
</protein>
<dbReference type="InterPro" id="IPR000182">
    <property type="entry name" value="GNAT_dom"/>
</dbReference>
<dbReference type="GO" id="GO:0005737">
    <property type="term" value="C:cytoplasm"/>
    <property type="evidence" value="ECO:0007669"/>
    <property type="project" value="TreeGrafter"/>
</dbReference>
<gene>
    <name evidence="2" type="ORF">FHP05_06485</name>
</gene>
<sequence>MEIEEIYGNLPILETERLILRKVTEADTEAIFEYGSSEEVTRHVLWNRHVTVDDTKAFMDYIQKRYKEKQVAPWGMEYKENGNFIGTIDFVWWKPEHKVAEIGYVLSSDYWGKGLTTEAAKEIIQFGFKQMDLIRIQAKCFSENIASERVMQKCGMSLEGTMRKAMFIKGKHQDLKMYSIVKDE</sequence>
<dbReference type="Gene3D" id="3.40.630.30">
    <property type="match status" value="1"/>
</dbReference>
<reference evidence="2 3" key="1">
    <citation type="submission" date="2019-06" db="EMBL/GenBank/DDBJ databases">
        <title>Cerasibacillus sp. nov., isolated from maize field.</title>
        <authorList>
            <person name="Lin S.-Y."/>
            <person name="Tsai C.-F."/>
            <person name="Young C.-C."/>
        </authorList>
    </citation>
    <scope>NUCLEOTIDE SEQUENCE [LARGE SCALE GENOMIC DNA]</scope>
    <source>
        <strain evidence="2 3">CC-CFT480</strain>
    </source>
</reference>
<feature type="domain" description="N-acetyltransferase" evidence="1">
    <location>
        <begin position="18"/>
        <end position="182"/>
    </location>
</feature>